<dbReference type="Pfam" id="PF13432">
    <property type="entry name" value="TPR_16"/>
    <property type="match status" value="1"/>
</dbReference>
<organism evidence="5 6">
    <name type="scientific">Vreelandella subglaciescola</name>
    <dbReference type="NCBI Taxonomy" id="29571"/>
    <lineage>
        <taxon>Bacteria</taxon>
        <taxon>Pseudomonadati</taxon>
        <taxon>Pseudomonadota</taxon>
        <taxon>Gammaproteobacteria</taxon>
        <taxon>Oceanospirillales</taxon>
        <taxon>Halomonadaceae</taxon>
        <taxon>Vreelandella</taxon>
    </lineage>
</organism>
<accession>A0A1M7G1V2</accession>
<dbReference type="InterPro" id="IPR051012">
    <property type="entry name" value="CellSynth/LPSAsmb/PSIAsmb"/>
</dbReference>
<keyword evidence="4" id="KW-0732">Signal</keyword>
<dbReference type="AlphaFoldDB" id="A0A1M7G1V2"/>
<dbReference type="EMBL" id="LT670847">
    <property type="protein sequence ID" value="SHM10261.1"/>
    <property type="molecule type" value="Genomic_DNA"/>
</dbReference>
<evidence type="ECO:0000256" key="1">
    <source>
        <dbReference type="ARBA" id="ARBA00022737"/>
    </source>
</evidence>
<keyword evidence="1" id="KW-0677">Repeat</keyword>
<gene>
    <name evidence="5" type="ORF">SAMN05878437_1227</name>
</gene>
<dbReference type="Gene3D" id="1.25.40.10">
    <property type="entry name" value="Tetratricopeptide repeat domain"/>
    <property type="match status" value="1"/>
</dbReference>
<sequence>MLFRRPLTRTCRMPVTWVLVSTLWLTGCASSSTLSTTVRPDAGSAYTRLGVAYLEQNNLPRALNALDRAQELDANNPETLQALALVYQRQGENALAAEYFQKALDADADFTRARNNYAAFLYQRGDYKSACAQLETASKDAQYDHRAKLFTNLGQCYAALDETQRARESLVRASKIDPRHASSYFYLAKLELSQGNNARAWPPLQRFFKLSRPTRDALEMAVTLARARGDNALAADYQQQLARMNGTQP</sequence>
<dbReference type="PROSITE" id="PS51257">
    <property type="entry name" value="PROKAR_LIPOPROTEIN"/>
    <property type="match status" value="1"/>
</dbReference>
<dbReference type="PANTHER" id="PTHR45586:SF1">
    <property type="entry name" value="LIPOPOLYSACCHARIDE ASSEMBLY PROTEIN B"/>
    <property type="match status" value="1"/>
</dbReference>
<keyword evidence="6" id="KW-1185">Reference proteome</keyword>
<feature type="signal peptide" evidence="4">
    <location>
        <begin position="1"/>
        <end position="29"/>
    </location>
</feature>
<evidence type="ECO:0000313" key="5">
    <source>
        <dbReference type="EMBL" id="SHM10261.1"/>
    </source>
</evidence>
<evidence type="ECO:0000313" key="6">
    <source>
        <dbReference type="Proteomes" id="UP000190911"/>
    </source>
</evidence>
<dbReference type="InParanoid" id="A0A1M7G1V2"/>
<dbReference type="InterPro" id="IPR011990">
    <property type="entry name" value="TPR-like_helical_dom_sf"/>
</dbReference>
<proteinExistence type="predicted"/>
<feature type="chain" id="PRO_5012002976" evidence="4">
    <location>
        <begin position="30"/>
        <end position="249"/>
    </location>
</feature>
<dbReference type="InterPro" id="IPR019734">
    <property type="entry name" value="TPR_rpt"/>
</dbReference>
<dbReference type="SUPFAM" id="SSF48452">
    <property type="entry name" value="TPR-like"/>
    <property type="match status" value="1"/>
</dbReference>
<dbReference type="InterPro" id="IPR013360">
    <property type="entry name" value="Pilus_4_PilW"/>
</dbReference>
<feature type="repeat" description="TPR" evidence="3">
    <location>
        <begin position="43"/>
        <end position="76"/>
    </location>
</feature>
<dbReference type="PANTHER" id="PTHR45586">
    <property type="entry name" value="TPR REPEAT-CONTAINING PROTEIN PA4667"/>
    <property type="match status" value="1"/>
</dbReference>
<dbReference type="NCBIfam" id="TIGR02521">
    <property type="entry name" value="type_IV_pilW"/>
    <property type="match status" value="1"/>
</dbReference>
<dbReference type="OrthoDB" id="129043at2"/>
<dbReference type="Pfam" id="PF13414">
    <property type="entry name" value="TPR_11"/>
    <property type="match status" value="1"/>
</dbReference>
<evidence type="ECO:0000256" key="2">
    <source>
        <dbReference type="ARBA" id="ARBA00022803"/>
    </source>
</evidence>
<evidence type="ECO:0000256" key="4">
    <source>
        <dbReference type="SAM" id="SignalP"/>
    </source>
</evidence>
<dbReference type="SMART" id="SM00028">
    <property type="entry name" value="TPR"/>
    <property type="match status" value="3"/>
</dbReference>
<protein>
    <submittedName>
        <fullName evidence="5">Type IV pilus assembly protein PilF</fullName>
    </submittedName>
</protein>
<dbReference type="STRING" id="29571.SAMN05878437_1227"/>
<feature type="repeat" description="TPR" evidence="3">
    <location>
        <begin position="77"/>
        <end position="110"/>
    </location>
</feature>
<name>A0A1M7G1V2_9GAMM</name>
<reference evidence="5 6" key="1">
    <citation type="submission" date="2016-11" db="EMBL/GenBank/DDBJ databases">
        <authorList>
            <person name="Jaros S."/>
            <person name="Januszkiewicz K."/>
            <person name="Wedrychowicz H."/>
        </authorList>
    </citation>
    <scope>NUCLEOTIDE SEQUENCE [LARGE SCALE GENOMIC DNA]</scope>
    <source>
        <strain evidence="5 6">ACAM 12</strain>
    </source>
</reference>
<dbReference type="PROSITE" id="PS50005">
    <property type="entry name" value="TPR"/>
    <property type="match status" value="3"/>
</dbReference>
<keyword evidence="2 3" id="KW-0802">TPR repeat</keyword>
<dbReference type="Proteomes" id="UP000190911">
    <property type="component" value="Chromosome I"/>
</dbReference>
<evidence type="ECO:0000256" key="3">
    <source>
        <dbReference type="PROSITE-ProRule" id="PRU00339"/>
    </source>
</evidence>
<feature type="repeat" description="TPR" evidence="3">
    <location>
        <begin position="147"/>
        <end position="180"/>
    </location>
</feature>